<organism evidence="1 2">
    <name type="scientific">Daphnia magna</name>
    <dbReference type="NCBI Taxonomy" id="35525"/>
    <lineage>
        <taxon>Eukaryota</taxon>
        <taxon>Metazoa</taxon>
        <taxon>Ecdysozoa</taxon>
        <taxon>Arthropoda</taxon>
        <taxon>Crustacea</taxon>
        <taxon>Branchiopoda</taxon>
        <taxon>Diplostraca</taxon>
        <taxon>Cladocera</taxon>
        <taxon>Anomopoda</taxon>
        <taxon>Daphniidae</taxon>
        <taxon>Daphnia</taxon>
    </lineage>
</organism>
<evidence type="ECO:0000313" key="2">
    <source>
        <dbReference type="Proteomes" id="UP000076858"/>
    </source>
</evidence>
<dbReference type="AlphaFoldDB" id="A0A164GJX3"/>
<proteinExistence type="predicted"/>
<accession>A0A164GJX3</accession>
<name>A0A164GJX3_9CRUS</name>
<dbReference type="EMBL" id="LRGB01014886">
    <property type="protein sequence ID" value="KZR99047.1"/>
    <property type="molecule type" value="Genomic_DNA"/>
</dbReference>
<protein>
    <submittedName>
        <fullName evidence="1">Uncharacterized protein</fullName>
    </submittedName>
</protein>
<keyword evidence="2" id="KW-1185">Reference proteome</keyword>
<dbReference type="Proteomes" id="UP000076858">
    <property type="component" value="Unassembled WGS sequence"/>
</dbReference>
<comment type="caution">
    <text evidence="1">The sequence shown here is derived from an EMBL/GenBank/DDBJ whole genome shotgun (WGS) entry which is preliminary data.</text>
</comment>
<sequence length="50" mass="5655">MPWRNRTDLTVLKTQSHFSSPTSPLEIGLEISSPISPVLFRFGRISPPIF</sequence>
<reference evidence="1 2" key="1">
    <citation type="submission" date="2016-03" db="EMBL/GenBank/DDBJ databases">
        <title>EvidentialGene: Evidence-directed Construction of Genes on Genomes.</title>
        <authorList>
            <person name="Gilbert D.G."/>
            <person name="Choi J.-H."/>
            <person name="Mockaitis K."/>
            <person name="Colbourne J."/>
            <person name="Pfrender M."/>
        </authorList>
    </citation>
    <scope>NUCLEOTIDE SEQUENCE [LARGE SCALE GENOMIC DNA]</scope>
    <source>
        <strain evidence="1 2">Xinb3</strain>
        <tissue evidence="1">Complete organism</tissue>
    </source>
</reference>
<gene>
    <name evidence="1" type="ORF">APZ42_005257</name>
</gene>
<evidence type="ECO:0000313" key="1">
    <source>
        <dbReference type="EMBL" id="KZR99047.1"/>
    </source>
</evidence>